<evidence type="ECO:0000259" key="8">
    <source>
        <dbReference type="PROSITE" id="PS50180"/>
    </source>
</evidence>
<evidence type="ECO:0000256" key="2">
    <source>
        <dbReference type="ARBA" id="ARBA00004555"/>
    </source>
</evidence>
<dbReference type="SUPFAM" id="SSF49348">
    <property type="entry name" value="Clathrin adaptor appendage domain"/>
    <property type="match status" value="1"/>
</dbReference>
<dbReference type="InterPro" id="IPR038425">
    <property type="entry name" value="GAT_sf"/>
</dbReference>
<evidence type="ECO:0000313" key="10">
    <source>
        <dbReference type="Proteomes" id="UP001153714"/>
    </source>
</evidence>
<evidence type="ECO:0000256" key="3">
    <source>
        <dbReference type="ARBA" id="ARBA00022448"/>
    </source>
</evidence>
<dbReference type="SUPFAM" id="SSF89009">
    <property type="entry name" value="GAT-like domain"/>
    <property type="match status" value="1"/>
</dbReference>
<evidence type="ECO:0000256" key="1">
    <source>
        <dbReference type="ARBA" id="ARBA00004220"/>
    </source>
</evidence>
<keyword evidence="5" id="KW-0653">Protein transport</keyword>
<keyword evidence="10" id="KW-1185">Reference proteome</keyword>
<feature type="domain" description="GAE" evidence="8">
    <location>
        <begin position="327"/>
        <end position="446"/>
    </location>
</feature>
<dbReference type="PANTHER" id="PTHR45905:SF1">
    <property type="entry name" value="GOLGI-LOCALIZED, GAMMA-ADAPTIN EAR CONTAINING, ARF BINDING PROTEIN"/>
    <property type="match status" value="1"/>
</dbReference>
<keyword evidence="7" id="KW-0175">Coiled coil</keyword>
<dbReference type="InterPro" id="IPR008153">
    <property type="entry name" value="GAE_dom"/>
</dbReference>
<dbReference type="Gene3D" id="1.20.58.160">
    <property type="match status" value="1"/>
</dbReference>
<dbReference type="Pfam" id="PF03127">
    <property type="entry name" value="GAT"/>
    <property type="match status" value="1"/>
</dbReference>
<protein>
    <recommendedName>
        <fullName evidence="8">GAE domain-containing protein</fullName>
    </recommendedName>
</protein>
<keyword evidence="3" id="KW-0813">Transport</keyword>
<name>A0A9N9R043_9NEOP</name>
<dbReference type="InterPro" id="IPR004152">
    <property type="entry name" value="GAT_dom"/>
</dbReference>
<dbReference type="Gene3D" id="2.60.40.1230">
    <property type="match status" value="1"/>
</dbReference>
<dbReference type="GO" id="GO:0005802">
    <property type="term" value="C:trans-Golgi network"/>
    <property type="evidence" value="ECO:0007669"/>
    <property type="project" value="InterPro"/>
</dbReference>
<accession>A0A9N9R043</accession>
<gene>
    <name evidence="9" type="ORF">DIATSA_LOCUS4790</name>
</gene>
<keyword evidence="6" id="KW-0333">Golgi apparatus</keyword>
<comment type="subcellular location">
    <subcellularLocation>
        <location evidence="1">Early endosome membrane</location>
        <topology evidence="1">Peripheral membrane protein</topology>
    </subcellularLocation>
    <subcellularLocation>
        <location evidence="2">Golgi apparatus</location>
    </subcellularLocation>
</comment>
<dbReference type="InterPro" id="IPR008152">
    <property type="entry name" value="Clathrin_a/b/g-adaptin_app_Ig"/>
</dbReference>
<organism evidence="9 10">
    <name type="scientific">Diatraea saccharalis</name>
    <name type="common">sugarcane borer</name>
    <dbReference type="NCBI Taxonomy" id="40085"/>
    <lineage>
        <taxon>Eukaryota</taxon>
        <taxon>Metazoa</taxon>
        <taxon>Ecdysozoa</taxon>
        <taxon>Arthropoda</taxon>
        <taxon>Hexapoda</taxon>
        <taxon>Insecta</taxon>
        <taxon>Pterygota</taxon>
        <taxon>Neoptera</taxon>
        <taxon>Endopterygota</taxon>
        <taxon>Lepidoptera</taxon>
        <taxon>Glossata</taxon>
        <taxon>Ditrysia</taxon>
        <taxon>Pyraloidea</taxon>
        <taxon>Crambidae</taxon>
        <taxon>Crambinae</taxon>
        <taxon>Diatraea</taxon>
    </lineage>
</organism>
<dbReference type="SMART" id="SM00809">
    <property type="entry name" value="Alpha_adaptinC2"/>
    <property type="match status" value="1"/>
</dbReference>
<dbReference type="GO" id="GO:0034394">
    <property type="term" value="P:protein localization to cell surface"/>
    <property type="evidence" value="ECO:0007669"/>
    <property type="project" value="TreeGrafter"/>
</dbReference>
<dbReference type="InterPro" id="IPR027422">
    <property type="entry name" value="GGA1-3"/>
</dbReference>
<keyword evidence="4" id="KW-0967">Endosome</keyword>
<dbReference type="OrthoDB" id="447025at2759"/>
<evidence type="ECO:0000256" key="7">
    <source>
        <dbReference type="SAM" id="Coils"/>
    </source>
</evidence>
<feature type="coiled-coil region" evidence="7">
    <location>
        <begin position="273"/>
        <end position="300"/>
    </location>
</feature>
<dbReference type="GO" id="GO:0035091">
    <property type="term" value="F:phosphatidylinositol binding"/>
    <property type="evidence" value="ECO:0007669"/>
    <property type="project" value="InterPro"/>
</dbReference>
<dbReference type="Pfam" id="PF02883">
    <property type="entry name" value="Alpha_adaptinC2"/>
    <property type="match status" value="1"/>
</dbReference>
<reference evidence="9" key="2">
    <citation type="submission" date="2022-10" db="EMBL/GenBank/DDBJ databases">
        <authorList>
            <consortium name="ENA_rothamsted_submissions"/>
            <consortium name="culmorum"/>
            <person name="King R."/>
        </authorList>
    </citation>
    <scope>NUCLEOTIDE SEQUENCE</scope>
</reference>
<dbReference type="GO" id="GO:0031267">
    <property type="term" value="F:small GTPase binding"/>
    <property type="evidence" value="ECO:0007669"/>
    <property type="project" value="InterPro"/>
</dbReference>
<dbReference type="AlphaFoldDB" id="A0A9N9R043"/>
<dbReference type="Proteomes" id="UP001153714">
    <property type="component" value="Chromosome 16"/>
</dbReference>
<evidence type="ECO:0000313" key="9">
    <source>
        <dbReference type="EMBL" id="CAG9786860.1"/>
    </source>
</evidence>
<dbReference type="GO" id="GO:0031901">
    <property type="term" value="C:early endosome membrane"/>
    <property type="evidence" value="ECO:0007669"/>
    <property type="project" value="UniProtKB-SubCell"/>
</dbReference>
<dbReference type="GO" id="GO:0006893">
    <property type="term" value="P:Golgi to plasma membrane transport"/>
    <property type="evidence" value="ECO:0007669"/>
    <property type="project" value="TreeGrafter"/>
</dbReference>
<dbReference type="InterPro" id="IPR013041">
    <property type="entry name" value="Clathrin_app_Ig-like_sf"/>
</dbReference>
<dbReference type="PANTHER" id="PTHR45905">
    <property type="entry name" value="GOLGI-LOCALIZED, GAMMA-ADAPTIN EAR CONTAINING, ARF BINDING PROTEIN"/>
    <property type="match status" value="1"/>
</dbReference>
<reference evidence="9" key="1">
    <citation type="submission" date="2021-12" db="EMBL/GenBank/DDBJ databases">
        <authorList>
            <person name="King R."/>
        </authorList>
    </citation>
    <scope>NUCLEOTIDE SEQUENCE</scope>
</reference>
<proteinExistence type="predicted"/>
<sequence length="450" mass="49414">MLAHAQDASTDEEQLIHELHASCARLRPVLQQLASTAQADNLSDILNASDALDEVCVQYYAFVQERLTKTNAKAVPTVNNNDSLLDFAGANFRNDGDNSKSDDKKNVIDDLGDIFSSGSSGSNITEPLKPVNLMKSDDVDLLGEKKVKTEGWNELDTLGEQLLKQSLPENAKHIDGFNNKPTKKIPISALQKQSPNHKSQIPNNGAVFDLDFFIKKPEEKVLTPQAQSPKSGTPTDDLMVDITADMPNTSTINTTNNNINNPLEDMLDLGLPLDDNNTKCDKMENSIENKESTAVEIERKDNVKNKISDVKPLNDINVTLNSVHPSKVPPLTVFEEENGLTIVLHFCKDRPRPDVSVIVISTTNKNLMPIDDYKFQGVVPKGCKIRLLTPSGTGLPAYNPFLPPPALTQVMLIGRPAGEEMGLRFVVTYACDNDTCSEMGEVPRLPLDDV</sequence>
<dbReference type="EMBL" id="OU893347">
    <property type="protein sequence ID" value="CAG9786860.1"/>
    <property type="molecule type" value="Genomic_DNA"/>
</dbReference>
<evidence type="ECO:0000256" key="5">
    <source>
        <dbReference type="ARBA" id="ARBA00022927"/>
    </source>
</evidence>
<dbReference type="GO" id="GO:0006886">
    <property type="term" value="P:intracellular protein transport"/>
    <property type="evidence" value="ECO:0007669"/>
    <property type="project" value="InterPro"/>
</dbReference>
<evidence type="ECO:0000256" key="4">
    <source>
        <dbReference type="ARBA" id="ARBA00022753"/>
    </source>
</evidence>
<dbReference type="PROSITE" id="PS50180">
    <property type="entry name" value="GAE"/>
    <property type="match status" value="1"/>
</dbReference>
<dbReference type="GO" id="GO:0043130">
    <property type="term" value="F:ubiquitin binding"/>
    <property type="evidence" value="ECO:0007669"/>
    <property type="project" value="InterPro"/>
</dbReference>
<evidence type="ECO:0000256" key="6">
    <source>
        <dbReference type="ARBA" id="ARBA00023034"/>
    </source>
</evidence>